<evidence type="ECO:0000313" key="2">
    <source>
        <dbReference type="Proteomes" id="UP001179842"/>
    </source>
</evidence>
<organism evidence="1 2">
    <name type="scientific">Mesomycoplasma lagogenitalium</name>
    <dbReference type="NCBI Taxonomy" id="171286"/>
    <lineage>
        <taxon>Bacteria</taxon>
        <taxon>Bacillati</taxon>
        <taxon>Mycoplasmatota</taxon>
        <taxon>Mycoplasmoidales</taxon>
        <taxon>Metamycoplasmataceae</taxon>
        <taxon>Mesomycoplasma</taxon>
    </lineage>
</organism>
<proteinExistence type="predicted"/>
<sequence length="3426" mass="382343">MGKKIKNKKGLVLGAALGSATGIALGLTPLLFQKFNKNEIINVVDFNASNIGLNNAKVKFKLDLEPHIDEVKKHFSENPKLNINVVEANTDRIVDTSVADFNIQDKSFSIDVKNLNPGKIYSFQIVDLKKVNFTFNIDKNSSYIITKPELSAINYNLKLRNAKLDFIFQDDEQILVNKLAKITVVKTSDPTNVINLEGKIVKQVKTVVETNAKYNEVYLSYELTNLERDTEYIVKEIIVDDQPIHFNNKVINEFRTTIPTTTGIELSKTSSTTSSYQGELILENYDLDVENKNVNILYSQIIKDELGNKVSYENPAILENQTIVKFKKTVNGKEVDFYKILLNFENLKEGTTYEITKIVPTNILDPENNVNVILPRSDENKWVFSATPVVSQIASNTTIEKSALITVKLKDDGIILNNRNSYIKYVKTSELNDPNAKVHISESDIIGNFSRFSLNDLSGLIEYTITEFGIVINENNTKVYSPIEFSNLFDENQKKFIPTLSNVIIDDILVERITESSANLKIKFAANQEFIVNRKAKMIFSPSGSVEEITTPTVNEQEVLITQTNDEIIANFNIKNLMGGTSYSILKVELEPDPTKNSAENNIKIDFSLNLDGSKRKFTTEPTIADMGYKSSDASATLWFALNNSFTSKNESFENKTLTFKYKEKDVQNAVEQSFSTVITSNFAIADLKNLQPNKTFIVTSVEVNGHETSLNPDNNLLEVSPLITPEKKEFFTTATSATIASINSTAQSQDSAQLVLTFDDNSKYLANETLVLRYRKIGSNTASNTFEAIIDQDGRATYNFSNLEIGTNYIIHSLVIKKSPTDPVNKPQPKIIYDAEKINESHKVFRTLNGVRSFDAQTFIEKEARVIVSLADASLEYANKQLKIVYKQEGTNDSITSSAVDIINGKAIFDLANLKKLKTYVIEEVKLVDQASETTITNINNSITENDKKFIVNAQSAKVVSISEVVNSRTKNSAKVQVQFEDEFLKENQFPVSVTYRLKGQKVNETPVNGTLDPNTGIYTFDFSNLKEGSVYYIVSFNSQKNVNAIDGTPILRKIAIDLNSINDENKEFSTKATVNSITVSTAEEEKAKVYVRLNDASLSLANKELEISARKVADANNGAAITYKARATSASGLYIFDLVDLPKTEQLEIVEIKTVDTSENIDFGSEKLTEINQNKVFTVLAKTASIGQIAYSAIDKTSATVAITFIDKDSYVNNKSIKLLYRGQTDQSILKSNDPAVAINNKSASFNLTNLNPGERYEIVGFEFSDPIDLHLKDEVKVDLAQRTFVTSSVVNKYQSIQTSETSYRVIVSIADVAKVKNGFYGKISYHNNANASVSISSQPVEIINGIAIFNLTNLVKSGTYTIEKFEISSDTNQTTFSTLEELPTAGTENGKNLKEFTLKSTSATVEAIRSTTTENSAVLTVELNENDSYAVNSTMTVELRKQGDANTTSSTTATINLTNNKPTAVLNFTNLEPGTVYNVHSIAINDVPKIIQSDSLTDFDKSVATTPNIASLVVSSINETDYRVIFILKDPLSGTSDSRTLDKKTVQITYYNNAQPDQLLTKEAIIDSSVATFDLTNLVKQAEYKITKLKYKDANANDDQYQELTFADTINDSHKSFVVIPRTALITDIEFNKINQDSFNVIVKLNKNNDGYLNTNNWKMALTYKNSDLADARTTNAVSSTSDANNVIYTFTLNKDTDNINYGTNTRILSLNASNDVHSDIAINVKFDPSINSDKKEYNNIPSVKTIRDSAPTNSQNEQQWNVSINLKDFSSITNNKQLKIKYYKADQQQTVLTSDAVNIDANLATITLNNLEKFADYKIQEVILVDNQQETTLPFESTIIDNHKTFKAIPVTAQISEITEKTSTSNSASFKLVFADVDKNYLTTYNKITLNYRQRGNSTILSKNATITQGNNNKLEASFSFTIGTDNFEQGNYEILSVNFENDDFITNVHNANNPHNVLFTFANNLSTVADRMFATSTTVKSITSNTSDTSANLLVRVIDNSQMYVGSRIAVVYATKAEPDTEYTNNEVTLETSVESGYSDAQVVLKSLNKLDSYIVKRILINSVEIPFDNQFDSNQKNFATTGTTATVTAITGNEQPTSISQATLTLTFDNADGFLKGTNRVTPNVGAKQLYLSYNSKQTGISSWSNVQSVVDSNGQTQITFNLTNLNPGDTYTISSLVTQTDKDNGTLNELLVSFADHLNLEFKTKASIGTISKEIINETNAKITMKIANSNRYFRAQSPAKVYYRKVNNGPEQSVDFTYGDSSSNIQNNEGQISVTLNNLIKDELYEITRVEINNQTVEFDSSITTDTKQFRTPLETLDVTINGTDLNASNSGLFKISNENPLEVNVNNGWSVQIEYVADGNVDPKRIASPIDINNQEASFSIDNLLGGTTYRITRVIYRKGQKTIEGTINASSNNKISTLPAISEITSFSNAESQATVTLTLKNNAVDNNIPVNSQLTIDASYQTLNGSKHTVYATGYLNSDNTVTFNFNNLIKGRDYTLGYMDRYDLVDFTPVAYEEKLENSINEYRKFRSIVTSTEIENVQFSNVQRNSARALITLKDEFVVDNQQAIILYKRVKTNEIFNTAPIAINNKKQLTVDFTNLVAGAKYEIIGGTIAPSSANIVIPQSISTVKTNSFTTEAEIISTSVEVIDDNNANVTLTISDENNSFSNNGRFSLKIREKDNPAAQEIIAQQVASVDVEEQPTFAFGGLKKFTSYVITELTYEENNVQKQVAFNQLFDAGNELEITKEFKTKATFANVNFTVQNFNNDVTTTSTKVAFQVTSDDIVFSKTKNVSLTYEKLNSQDQVVATITSPINTTVQENGLIEFFLTEISDQLEHGTKYRVKSVNDLSADNIKIQFRVNNANNAIFETKIKQPTVTSIIVDKTEYDSQSEAIYPYKTKFYFNFDDPKNALKWDEISSWTVSATLKKFKNSDTEKQIDSQNINISRKNSDNVLVVELKSDDVREFISRPIEFTINNLTYKESIMANNQTKVTVPTISQTNRGGKLVAEIKPEIFVESISTRFDGNDKQGITLKIYDPKKILKNSSGDKQGIVKNMYWTPNSARILPYPFSPTWEATQAFGAQINQWTQNQDGTTINNGEFITPTSTKATSNFKLKQPVRYDLASTDTFSVGYALDWKWMQVEQAGDDDYAYLTIFYEMGKDLNSSLDMGKYIGYNFKLKQDDLTNINNLVAILNWRVDSQNQNITDTTEGTTLLNHSLITYNYPQKVENDRTTLREAYTLTASASETQNGFTLLKVIKRDASWNESETSTIKNTTYRNYISLDSASFDTNTNELKFTYYIPDSIVASSVMSTHNGYAVLQDDEGTLYFIGDTNGDPVSLYPREENGKYTITFNVNSQAVPKDEHAPINKNLRIIGIWTQEPKSNSLQSNVTDGHVFTVLIHYDHYADVQKTIRLIK</sequence>
<reference evidence="1" key="1">
    <citation type="submission" date="2023-04" db="EMBL/GenBank/DDBJ databases">
        <title>Completed genome of Mycoplasma lagogenitalium type strain 12MS.</title>
        <authorList>
            <person name="Spergser J."/>
        </authorList>
    </citation>
    <scope>NUCLEOTIDE SEQUENCE</scope>
    <source>
        <strain evidence="1">12MS</strain>
    </source>
</reference>
<keyword evidence="2" id="KW-1185">Reference proteome</keyword>
<dbReference type="EMBL" id="CP122979">
    <property type="protein sequence ID" value="WGI36281.1"/>
    <property type="molecule type" value="Genomic_DNA"/>
</dbReference>
<dbReference type="RefSeq" id="WP_280101582.1">
    <property type="nucleotide sequence ID" value="NZ_CP122979.1"/>
</dbReference>
<name>A0ABY8LVI5_9BACT</name>
<evidence type="ECO:0000313" key="1">
    <source>
        <dbReference type="EMBL" id="WGI36281.1"/>
    </source>
</evidence>
<dbReference type="Proteomes" id="UP001179842">
    <property type="component" value="Chromosome"/>
</dbReference>
<gene>
    <name evidence="1" type="ORF">QEG99_02260</name>
</gene>
<evidence type="ECO:0008006" key="3">
    <source>
        <dbReference type="Google" id="ProtNLM"/>
    </source>
</evidence>
<protein>
    <recommendedName>
        <fullName evidence="3">DUF1410 domain-containing protein</fullName>
    </recommendedName>
</protein>
<accession>A0ABY8LVI5</accession>